<feature type="transmembrane region" description="Helical" evidence="6">
    <location>
        <begin position="65"/>
        <end position="87"/>
    </location>
</feature>
<evidence type="ECO:0000313" key="9">
    <source>
        <dbReference type="Proteomes" id="UP001369086"/>
    </source>
</evidence>
<evidence type="ECO:0000256" key="3">
    <source>
        <dbReference type="ARBA" id="ARBA00022989"/>
    </source>
</evidence>
<evidence type="ECO:0000256" key="4">
    <source>
        <dbReference type="ARBA" id="ARBA00023136"/>
    </source>
</evidence>
<dbReference type="EMBL" id="JAHFZB010000057">
    <property type="protein sequence ID" value="KAK6466353.1"/>
    <property type="molecule type" value="Genomic_DNA"/>
</dbReference>
<keyword evidence="4 6" id="KW-0472">Membrane</keyword>
<dbReference type="PANTHER" id="PTHR31056">
    <property type="entry name" value="TRANSMEMBRANE PROTEIN 179B"/>
    <property type="match status" value="1"/>
</dbReference>
<organism evidence="8 9">
    <name type="scientific">Huso huso</name>
    <name type="common">Beluga</name>
    <name type="synonym">Acipenser huso</name>
    <dbReference type="NCBI Taxonomy" id="61971"/>
    <lineage>
        <taxon>Eukaryota</taxon>
        <taxon>Metazoa</taxon>
        <taxon>Chordata</taxon>
        <taxon>Craniata</taxon>
        <taxon>Vertebrata</taxon>
        <taxon>Euteleostomi</taxon>
        <taxon>Actinopterygii</taxon>
        <taxon>Chondrostei</taxon>
        <taxon>Acipenseriformes</taxon>
        <taxon>Acipenseridae</taxon>
        <taxon>Huso</taxon>
    </lineage>
</organism>
<evidence type="ECO:0000256" key="6">
    <source>
        <dbReference type="SAM" id="Phobius"/>
    </source>
</evidence>
<comment type="similarity">
    <text evidence="5">Belongs to the TMEM179 family.</text>
</comment>
<name>A0ABR0Y1Q9_HUSHU</name>
<gene>
    <name evidence="8" type="ORF">HHUSO_G36387</name>
</gene>
<comment type="caution">
    <text evidence="8">The sequence shown here is derived from an EMBL/GenBank/DDBJ whole genome shotgun (WGS) entry which is preliminary data.</text>
</comment>
<keyword evidence="3 6" id="KW-1133">Transmembrane helix</keyword>
<dbReference type="Pfam" id="PF26158">
    <property type="entry name" value="Claudin_TMEM179-179B"/>
    <property type="match status" value="1"/>
</dbReference>
<evidence type="ECO:0000256" key="2">
    <source>
        <dbReference type="ARBA" id="ARBA00022692"/>
    </source>
</evidence>
<keyword evidence="7" id="KW-0732">Signal</keyword>
<accession>A0ABR0Y1Q9</accession>
<evidence type="ECO:0000256" key="7">
    <source>
        <dbReference type="SAM" id="SignalP"/>
    </source>
</evidence>
<sequence length="234" mass="25827">MAQLLVFAELVVHAACFFCGIITASSVKITEVEFGGRCMLYGSVGYNVTSEEFSVSSSSNASLCLFVSIISGLISIYCFFVVLYCIYASCVGGVQRGSVGVTLSLALAASFLFFLLISGCILNIGLNSLCQSITTAKDLKSCQDAQSKNWSEPYKASQFYTSLHNAEVSAWVNFFLWVVTLMLLIVQRKRGAQYTQLSGAGDFERSTGVTDLIIPRLPRPRRWRRGGRGRRWRR</sequence>
<dbReference type="PANTHER" id="PTHR31056:SF1">
    <property type="entry name" value="TRANSMEMBRANE PROTEIN 179B"/>
    <property type="match status" value="1"/>
</dbReference>
<feature type="chain" id="PRO_5047048479" evidence="7">
    <location>
        <begin position="17"/>
        <end position="234"/>
    </location>
</feature>
<feature type="transmembrane region" description="Helical" evidence="6">
    <location>
        <begin position="99"/>
        <end position="124"/>
    </location>
</feature>
<evidence type="ECO:0000256" key="1">
    <source>
        <dbReference type="ARBA" id="ARBA00004141"/>
    </source>
</evidence>
<reference evidence="8 9" key="1">
    <citation type="submission" date="2021-05" db="EMBL/GenBank/DDBJ databases">
        <authorList>
            <person name="Zahm M."/>
            <person name="Klopp C."/>
            <person name="Cabau C."/>
            <person name="Kuhl H."/>
            <person name="Suciu R."/>
            <person name="Ciorpac M."/>
            <person name="Holostenco D."/>
            <person name="Gessner J."/>
            <person name="Wuertz S."/>
            <person name="Hohne C."/>
            <person name="Stock M."/>
            <person name="Gislard M."/>
            <person name="Lluch J."/>
            <person name="Milhes M."/>
            <person name="Lampietro C."/>
            <person name="Lopez Roques C."/>
            <person name="Donnadieu C."/>
            <person name="Du K."/>
            <person name="Schartl M."/>
            <person name="Guiguen Y."/>
        </authorList>
    </citation>
    <scope>NUCLEOTIDE SEQUENCE [LARGE SCALE GENOMIC DNA]</scope>
    <source>
        <strain evidence="8">Hh-F2</strain>
        <tissue evidence="8">Blood</tissue>
    </source>
</reference>
<proteinExistence type="inferred from homology"/>
<keyword evidence="9" id="KW-1185">Reference proteome</keyword>
<dbReference type="Proteomes" id="UP001369086">
    <property type="component" value="Unassembled WGS sequence"/>
</dbReference>
<comment type="subcellular location">
    <subcellularLocation>
        <location evidence="1">Membrane</location>
        <topology evidence="1">Multi-pass membrane protein</topology>
    </subcellularLocation>
</comment>
<feature type="transmembrane region" description="Helical" evidence="6">
    <location>
        <begin position="168"/>
        <end position="186"/>
    </location>
</feature>
<keyword evidence="2 6" id="KW-0812">Transmembrane</keyword>
<protein>
    <submittedName>
        <fullName evidence="8">Transmembrane protein 179B-like</fullName>
    </submittedName>
</protein>
<evidence type="ECO:0000313" key="8">
    <source>
        <dbReference type="EMBL" id="KAK6466353.1"/>
    </source>
</evidence>
<dbReference type="InterPro" id="IPR059010">
    <property type="entry name" value="TMEM179-179B"/>
</dbReference>
<evidence type="ECO:0000256" key="5">
    <source>
        <dbReference type="ARBA" id="ARBA00093776"/>
    </source>
</evidence>
<feature type="signal peptide" evidence="7">
    <location>
        <begin position="1"/>
        <end position="16"/>
    </location>
</feature>
<dbReference type="InterPro" id="IPR029776">
    <property type="entry name" value="TMEM179B"/>
</dbReference>